<dbReference type="Pfam" id="PF11209">
    <property type="entry name" value="LmeA"/>
    <property type="match status" value="1"/>
</dbReference>
<keyword evidence="2" id="KW-1133">Transmembrane helix</keyword>
<accession>A0A3Q9UHS3</accession>
<evidence type="ECO:0000313" key="3">
    <source>
        <dbReference type="EMBL" id="AZZ39178.1"/>
    </source>
</evidence>
<organism evidence="3 4">
    <name type="scientific">Acidipropionibacterium jensenii</name>
    <dbReference type="NCBI Taxonomy" id="1749"/>
    <lineage>
        <taxon>Bacteria</taxon>
        <taxon>Bacillati</taxon>
        <taxon>Actinomycetota</taxon>
        <taxon>Actinomycetes</taxon>
        <taxon>Propionibacteriales</taxon>
        <taxon>Propionibacteriaceae</taxon>
        <taxon>Acidipropionibacterium</taxon>
    </lineage>
</organism>
<evidence type="ECO:0000256" key="2">
    <source>
        <dbReference type="SAM" id="Phobius"/>
    </source>
</evidence>
<feature type="region of interest" description="Disordered" evidence="1">
    <location>
        <begin position="1"/>
        <end position="68"/>
    </location>
</feature>
<feature type="transmembrane region" description="Helical" evidence="2">
    <location>
        <begin position="76"/>
        <end position="96"/>
    </location>
</feature>
<keyword evidence="2" id="KW-0812">Transmembrane</keyword>
<dbReference type="KEGG" id="aji:C0Z10_04780"/>
<protein>
    <submittedName>
        <fullName evidence="3">DUF2993 domain-containing protein</fullName>
    </submittedName>
</protein>
<dbReference type="AlphaFoldDB" id="A0A3Q9UHS3"/>
<gene>
    <name evidence="3" type="ORF">C0Z10_04780</name>
</gene>
<evidence type="ECO:0000313" key="4">
    <source>
        <dbReference type="Proteomes" id="UP000285875"/>
    </source>
</evidence>
<sequence>MTSQPEGPGADPYRRPGMDEPTRVLPDPLGSPDPLDPTDPRTLVDPDGVPTRSGGRRDPAGASGSGGGARRVIRRLATVLLVVLLIVAAVLADAVARQRTEQHVAQQIATQLDTRQEDVDVTIGGWPFLAVLATDRLSSVDLSIPVATVTRQDRRVTFRDVAVHASGVRNARHLDRGIIDQAEASARLDWAQLSQLSGATITSAGNSRVQVVRKVDVLGAQVDVQVSAVPGINPADRTVTFSDPKASVDGITIPASLLGPAMSSISKKMVLPDLGSMRYQSLTVDSRGAKVSMAGSQVELKDLLAS</sequence>
<keyword evidence="2" id="KW-0472">Membrane</keyword>
<name>A0A3Q9UHS3_9ACTN</name>
<feature type="compositionally biased region" description="Basic and acidic residues" evidence="1">
    <location>
        <begin position="12"/>
        <end position="22"/>
    </location>
</feature>
<reference evidence="4" key="1">
    <citation type="submission" date="2017-12" db="EMBL/GenBank/DDBJ databases">
        <title>Whole genome sequencing of Acidipropionibacterium jensenii strains JS279 and JS280.</title>
        <authorList>
            <person name="Deptula P."/>
            <person name="Laine P."/>
            <person name="Smolander O.-P."/>
            <person name="Paulin L."/>
            <person name="Auvinen P."/>
            <person name="Varmanen P."/>
        </authorList>
    </citation>
    <scope>NUCLEOTIDE SEQUENCE [LARGE SCALE GENOMIC DNA]</scope>
    <source>
        <strain evidence="4">JS280</strain>
    </source>
</reference>
<dbReference type="InterPro" id="IPR021373">
    <property type="entry name" value="DUF2993"/>
</dbReference>
<dbReference type="Proteomes" id="UP000285875">
    <property type="component" value="Chromosome"/>
</dbReference>
<dbReference type="RefSeq" id="WP_097798627.1">
    <property type="nucleotide sequence ID" value="NZ_CP025570.1"/>
</dbReference>
<dbReference type="EMBL" id="CP025570">
    <property type="protein sequence ID" value="AZZ39178.1"/>
    <property type="molecule type" value="Genomic_DNA"/>
</dbReference>
<proteinExistence type="predicted"/>
<evidence type="ECO:0000256" key="1">
    <source>
        <dbReference type="SAM" id="MobiDB-lite"/>
    </source>
</evidence>